<evidence type="ECO:0000256" key="1">
    <source>
        <dbReference type="SAM" id="Phobius"/>
    </source>
</evidence>
<feature type="transmembrane region" description="Helical" evidence="1">
    <location>
        <begin position="56"/>
        <end position="74"/>
    </location>
</feature>
<protein>
    <recommendedName>
        <fullName evidence="4">DUF4179 domain-containing protein</fullName>
    </recommendedName>
</protein>
<dbReference type="Proteomes" id="UP001589747">
    <property type="component" value="Unassembled WGS sequence"/>
</dbReference>
<proteinExistence type="predicted"/>
<gene>
    <name evidence="2" type="ORF">ACFFSY_20420</name>
</gene>
<comment type="caution">
    <text evidence="2">The sequence shown here is derived from an EMBL/GenBank/DDBJ whole genome shotgun (WGS) entry which is preliminary data.</text>
</comment>
<evidence type="ECO:0000313" key="2">
    <source>
        <dbReference type="EMBL" id="MFB9328301.1"/>
    </source>
</evidence>
<keyword evidence="1" id="KW-0812">Transmembrane</keyword>
<reference evidence="2 3" key="1">
    <citation type="submission" date="2024-09" db="EMBL/GenBank/DDBJ databases">
        <authorList>
            <person name="Sun Q."/>
            <person name="Mori K."/>
        </authorList>
    </citation>
    <scope>NUCLEOTIDE SEQUENCE [LARGE SCALE GENOMIC DNA]</scope>
    <source>
        <strain evidence="2 3">TISTR 2452</strain>
    </source>
</reference>
<name>A0ABV5KUQ0_9BACL</name>
<keyword evidence="1" id="KW-1133">Transmembrane helix</keyword>
<evidence type="ECO:0000313" key="3">
    <source>
        <dbReference type="Proteomes" id="UP001589747"/>
    </source>
</evidence>
<accession>A0ABV5KUQ0</accession>
<dbReference type="RefSeq" id="WP_377497466.1">
    <property type="nucleotide sequence ID" value="NZ_JBHMDO010000033.1"/>
</dbReference>
<dbReference type="EMBL" id="JBHMDO010000033">
    <property type="protein sequence ID" value="MFB9328301.1"/>
    <property type="molecule type" value="Genomic_DNA"/>
</dbReference>
<keyword evidence="3" id="KW-1185">Reference proteome</keyword>
<keyword evidence="1" id="KW-0472">Membrane</keyword>
<organism evidence="2 3">
    <name type="scientific">Paenibacillus aurantiacus</name>
    <dbReference type="NCBI Taxonomy" id="1936118"/>
    <lineage>
        <taxon>Bacteria</taxon>
        <taxon>Bacillati</taxon>
        <taxon>Bacillota</taxon>
        <taxon>Bacilli</taxon>
        <taxon>Bacillales</taxon>
        <taxon>Paenibacillaceae</taxon>
        <taxon>Paenibacillus</taxon>
    </lineage>
</organism>
<evidence type="ECO:0008006" key="4">
    <source>
        <dbReference type="Google" id="ProtNLM"/>
    </source>
</evidence>
<sequence length="436" mass="48100">MSHDWKRDIDSIPLPSSLRERSLRGIAQAQAEIEDESVQVETSREVTGGSRRRSRAFVALAACVAVLLLALASLQPSVRAALTRVVQFIPGFGIVKEEDKARDRYVLEHPVTIRLEDDEITITGMLVEENNVYISMAGNNPGQKPETIAVRNEAGEVYTIKTGMSTWSSHQWVADYWHEGSLDIGAETVMLTLGALHHPDIAIPLAKAESAASYAELGETMTRNGVMITAVAAHDGARGRITLVSTVPQGMSVIDYGLSGLTDGRRISLIGPEGMSYELEKEPALTAPTRVFYFDLNPSLDGAYTLEIPEINVKYSDSASFTVPTETAEQLNITFDLAGFPVTITRTVRIGDNLLRIYTDLHGDAEAARLLHFFNLAGRGFGAKLNDRTGAMEYIELGIERNEKSIKLKAEDPQVLVRGPWTFRLDADRYFRMKEE</sequence>